<keyword evidence="2" id="KW-1133">Transmembrane helix</keyword>
<keyword evidence="2" id="KW-0472">Membrane</keyword>
<dbReference type="EMBL" id="MN739948">
    <property type="protein sequence ID" value="QHT79363.1"/>
    <property type="molecule type" value="Genomic_DNA"/>
</dbReference>
<feature type="transmembrane region" description="Helical" evidence="2">
    <location>
        <begin position="31"/>
        <end position="48"/>
    </location>
</feature>
<evidence type="ECO:0000256" key="1">
    <source>
        <dbReference type="SAM" id="MobiDB-lite"/>
    </source>
</evidence>
<sequence length="96" mass="10270">MWRLLVAAALFYAFVPGVLVTLPSKSSSRNVVMLVHAVLFAVVLHYVMKHCRYEFYGNHGPSGCPPGTHPGVSHTGEEACLPSSGTRQHPPGSSPA</sequence>
<protein>
    <submittedName>
        <fullName evidence="3">Uncharacterized protein</fullName>
    </submittedName>
</protein>
<dbReference type="AlphaFoldDB" id="A0A6C0HH71"/>
<name>A0A6C0HH71_9ZZZZ</name>
<organism evidence="3">
    <name type="scientific">viral metagenome</name>
    <dbReference type="NCBI Taxonomy" id="1070528"/>
    <lineage>
        <taxon>unclassified sequences</taxon>
        <taxon>metagenomes</taxon>
        <taxon>organismal metagenomes</taxon>
    </lineage>
</organism>
<reference evidence="3" key="1">
    <citation type="journal article" date="2020" name="Nature">
        <title>Giant virus diversity and host interactions through global metagenomics.</title>
        <authorList>
            <person name="Schulz F."/>
            <person name="Roux S."/>
            <person name="Paez-Espino D."/>
            <person name="Jungbluth S."/>
            <person name="Walsh D.A."/>
            <person name="Denef V.J."/>
            <person name="McMahon K.D."/>
            <person name="Konstantinidis K.T."/>
            <person name="Eloe-Fadrosh E.A."/>
            <person name="Kyrpides N.C."/>
            <person name="Woyke T."/>
        </authorList>
    </citation>
    <scope>NUCLEOTIDE SEQUENCE</scope>
    <source>
        <strain evidence="3">GVMAG-M-3300023179-99</strain>
    </source>
</reference>
<evidence type="ECO:0000256" key="2">
    <source>
        <dbReference type="SAM" id="Phobius"/>
    </source>
</evidence>
<keyword evidence="2" id="KW-0812">Transmembrane</keyword>
<accession>A0A6C0HH71</accession>
<feature type="region of interest" description="Disordered" evidence="1">
    <location>
        <begin position="64"/>
        <end position="96"/>
    </location>
</feature>
<evidence type="ECO:0000313" key="3">
    <source>
        <dbReference type="EMBL" id="QHT79363.1"/>
    </source>
</evidence>
<proteinExistence type="predicted"/>